<keyword evidence="1" id="KW-0812">Transmembrane</keyword>
<evidence type="ECO:0008006" key="4">
    <source>
        <dbReference type="Google" id="ProtNLM"/>
    </source>
</evidence>
<name>A0A438G9K1_VITVI</name>
<protein>
    <recommendedName>
        <fullName evidence="4">Reverse transcriptase domain-containing protein</fullName>
    </recommendedName>
</protein>
<dbReference type="Proteomes" id="UP000288805">
    <property type="component" value="Unassembled WGS sequence"/>
</dbReference>
<reference evidence="2 3" key="1">
    <citation type="journal article" date="2018" name="PLoS Genet.">
        <title>Population sequencing reveals clonal diversity and ancestral inbreeding in the grapevine cultivar Chardonnay.</title>
        <authorList>
            <person name="Roach M.J."/>
            <person name="Johnson D.L."/>
            <person name="Bohlmann J."/>
            <person name="van Vuuren H.J."/>
            <person name="Jones S.J."/>
            <person name="Pretorius I.S."/>
            <person name="Schmidt S.A."/>
            <person name="Borneman A.R."/>
        </authorList>
    </citation>
    <scope>NUCLEOTIDE SEQUENCE [LARGE SCALE GENOMIC DNA]</scope>
    <source>
        <strain evidence="3">cv. Chardonnay</strain>
        <tissue evidence="2">Leaf</tissue>
    </source>
</reference>
<dbReference type="InterPro" id="IPR052343">
    <property type="entry name" value="Retrotransposon-Effector_Assoc"/>
</dbReference>
<comment type="caution">
    <text evidence="2">The sequence shown here is derived from an EMBL/GenBank/DDBJ whole genome shotgun (WGS) entry which is preliminary data.</text>
</comment>
<gene>
    <name evidence="2" type="ORF">CK203_061577</name>
</gene>
<sequence length="419" mass="48481">MWLKVDGFKDMVGGKVISFGSLQGLCIDQISYWDGKEREGQLSLEDMEAGRLAVEEFYWAGLEETSWRQKSWEAWLKEGGKKHNFFFHKMVNARHRRNVIGRIKINGEWVMEETEVSTKTNYVELEEVFTKKEVFDVLMDLNEDKALGHDGFSLAFWQHCGAEDLKEFRPISLLGSLNKILVKALANRSHRGGVVCKLDIEKAYDYVNWTSLLEVIRKIDFGYKGFKTKGIPYPFVLVMEALSFLLRTTMEVIRKIDFGYKGFKTKGIPYPFVLVMEALSFLLRTTMEVIRKIDFGYKGFKTKGIPYPFVLVMEALSFLLRMTMEGGFISCFRISFTYMAWVFLWFEATLRLRINSIKSELIPIRDVSNVEELASVFGCEVGKFPATDLGLPLGAPFKSKVDWDVVEKRFFKRLPLWKS</sequence>
<evidence type="ECO:0000313" key="2">
    <source>
        <dbReference type="EMBL" id="RVW68838.1"/>
    </source>
</evidence>
<organism evidence="2 3">
    <name type="scientific">Vitis vinifera</name>
    <name type="common">Grape</name>
    <dbReference type="NCBI Taxonomy" id="29760"/>
    <lineage>
        <taxon>Eukaryota</taxon>
        <taxon>Viridiplantae</taxon>
        <taxon>Streptophyta</taxon>
        <taxon>Embryophyta</taxon>
        <taxon>Tracheophyta</taxon>
        <taxon>Spermatophyta</taxon>
        <taxon>Magnoliopsida</taxon>
        <taxon>eudicotyledons</taxon>
        <taxon>Gunneridae</taxon>
        <taxon>Pentapetalae</taxon>
        <taxon>rosids</taxon>
        <taxon>Vitales</taxon>
        <taxon>Vitaceae</taxon>
        <taxon>Viteae</taxon>
        <taxon>Vitis</taxon>
    </lineage>
</organism>
<evidence type="ECO:0000313" key="3">
    <source>
        <dbReference type="Proteomes" id="UP000288805"/>
    </source>
</evidence>
<keyword evidence="1" id="KW-1133">Transmembrane helix</keyword>
<dbReference type="PANTHER" id="PTHR46890:SF1">
    <property type="entry name" value="REVERSE TRANSCRIPTASE DOMAIN-CONTAINING PROTEIN"/>
    <property type="match status" value="1"/>
</dbReference>
<keyword evidence="1" id="KW-0472">Membrane</keyword>
<dbReference type="EMBL" id="QGNW01000517">
    <property type="protein sequence ID" value="RVW68838.1"/>
    <property type="molecule type" value="Genomic_DNA"/>
</dbReference>
<evidence type="ECO:0000256" key="1">
    <source>
        <dbReference type="SAM" id="Phobius"/>
    </source>
</evidence>
<proteinExistence type="predicted"/>
<dbReference type="PANTHER" id="PTHR46890">
    <property type="entry name" value="NON-LTR RETROLELEMENT REVERSE TRANSCRIPTASE-LIKE PROTEIN-RELATED"/>
    <property type="match status" value="1"/>
</dbReference>
<feature type="transmembrane region" description="Helical" evidence="1">
    <location>
        <begin position="326"/>
        <end position="346"/>
    </location>
</feature>
<accession>A0A438G9K1</accession>
<dbReference type="AlphaFoldDB" id="A0A438G9K1"/>